<dbReference type="PIRSF" id="PIRSF007663">
    <property type="entry name" value="UCP007663"/>
    <property type="match status" value="1"/>
</dbReference>
<name>A0ABW9XZ99_9BACL</name>
<organism evidence="4 5">
    <name type="scientific">Paenibacillus glycinis</name>
    <dbReference type="NCBI Taxonomy" id="2697035"/>
    <lineage>
        <taxon>Bacteria</taxon>
        <taxon>Bacillati</taxon>
        <taxon>Bacillota</taxon>
        <taxon>Bacilli</taxon>
        <taxon>Bacillales</taxon>
        <taxon>Paenibacillaceae</taxon>
        <taxon>Paenibacillus</taxon>
    </lineage>
</organism>
<dbReference type="Pfam" id="PF21307">
    <property type="entry name" value="Glyco_hydro_95_C"/>
    <property type="match status" value="1"/>
</dbReference>
<evidence type="ECO:0000313" key="4">
    <source>
        <dbReference type="EMBL" id="NBD28037.1"/>
    </source>
</evidence>
<dbReference type="Proteomes" id="UP000665561">
    <property type="component" value="Unassembled WGS sequence"/>
</dbReference>
<dbReference type="PANTHER" id="PTHR31084">
    <property type="entry name" value="ALPHA-L-FUCOSIDASE 2"/>
    <property type="match status" value="1"/>
</dbReference>
<sequence>MKLEYDSPGTAWKEALPLGNGRLGAMVFGATETERIQINEETLWSGAPHDYNRPDAGHYLQEVRSLIFGDRIEEAEQLFLERMMGEPVHLQAYLPFCELNLAFSGHREVTRYRRELDLRRAVATVSYEADGCEYTREIFCSRPSGCLVIRLSCGERGRIAVDASLSSVHPDASVQADGSRAIRLAGRTGTRKGPRNWSGSWEGPGLRFEGKLAAFCEGGSCAALDGVLRIAEASAVTLVFSGATSFVNYRDIGGDPSESNDRYMARVSERPYRELLDEHVEDYKALYERVSIRLGGAGADEGTGGKRRPTDRRILAIRETEDPSLAALYFQFGRYLLIASSRPGDQPANLQGIWNEEEWPEWGSKWTTNINVQMNYWPAEVGNLPECHLPLFDLIDDLRVTGARTAELYYGARGFVVHHNTDLWRAAAPVDIHAGIWPMGGAWLVQHLWDHFEYNPDLDFLRERAYPAMTEAARFVMDFLVEAPEGVKFAGLLVTNPSYSPENAYRDGRDRRRHLTIASTMDLQLIRDLLERCLIASELLGENSAFEHEIRQVLDRIPPMQIGRFGQLQEWPEDWDRPEDSNGHVSHLYGLYPGNQIAEDTPETFEGARKSLELRHRSKERSVAWPAAWRIALHARLRDGERASKRLVDILAGSTNPNLLNQHEPFPMQIDANFGATAGMAEMLLQSRSRYRNGKAEYEIELLPALPELWPEGSVSGFRARGGFEVGMTWADGSLIGAEIRSLCGMPCTLRYGKRSVRCAVQAGESFRFDPFPR</sequence>
<dbReference type="InterPro" id="IPR027414">
    <property type="entry name" value="GH95_N_dom"/>
</dbReference>
<dbReference type="RefSeq" id="WP_161747059.1">
    <property type="nucleotide sequence ID" value="NZ_JAAAMV010000034.1"/>
</dbReference>
<feature type="domain" description="Glycosyl hydrolase family 95 N-terminal" evidence="1">
    <location>
        <begin position="3"/>
        <end position="248"/>
    </location>
</feature>
<dbReference type="EMBL" id="JAAAMV010000034">
    <property type="protein sequence ID" value="NBD28037.1"/>
    <property type="molecule type" value="Genomic_DNA"/>
</dbReference>
<gene>
    <name evidence="4" type="ORF">GT019_29585</name>
</gene>
<keyword evidence="4" id="KW-0378">Hydrolase</keyword>
<dbReference type="GO" id="GO:0016787">
    <property type="term" value="F:hydrolase activity"/>
    <property type="evidence" value="ECO:0007669"/>
    <property type="project" value="UniProtKB-KW"/>
</dbReference>
<evidence type="ECO:0000313" key="5">
    <source>
        <dbReference type="Proteomes" id="UP000665561"/>
    </source>
</evidence>
<feature type="domain" description="Glycosyl hydrolase family 95 catalytic" evidence="3">
    <location>
        <begin position="272"/>
        <end position="684"/>
    </location>
</feature>
<dbReference type="InterPro" id="IPR012341">
    <property type="entry name" value="6hp_glycosidase-like_sf"/>
</dbReference>
<protein>
    <submittedName>
        <fullName evidence="4">Glycoside hydrolase family 95 protein</fullName>
    </submittedName>
</protein>
<dbReference type="PANTHER" id="PTHR31084:SF0">
    <property type="entry name" value="ALPHA-L-FUCOSIDASE 2"/>
    <property type="match status" value="1"/>
</dbReference>
<feature type="domain" description="Alpha fucosidase A-like C-terminal" evidence="2">
    <location>
        <begin position="698"/>
        <end position="758"/>
    </location>
</feature>
<dbReference type="Pfam" id="PF14498">
    <property type="entry name" value="Glyco_hyd_65N_2"/>
    <property type="match status" value="1"/>
</dbReference>
<comment type="caution">
    <text evidence="4">The sequence shown here is derived from an EMBL/GenBank/DDBJ whole genome shotgun (WGS) entry which is preliminary data.</text>
</comment>
<dbReference type="InterPro" id="IPR054363">
    <property type="entry name" value="GH95_cat"/>
</dbReference>
<keyword evidence="5" id="KW-1185">Reference proteome</keyword>
<accession>A0ABW9XZ99</accession>
<evidence type="ECO:0000259" key="2">
    <source>
        <dbReference type="Pfam" id="PF21307"/>
    </source>
</evidence>
<dbReference type="InterPro" id="IPR049053">
    <property type="entry name" value="AFCA-like_C"/>
</dbReference>
<dbReference type="InterPro" id="IPR008928">
    <property type="entry name" value="6-hairpin_glycosidase_sf"/>
</dbReference>
<evidence type="ECO:0000259" key="3">
    <source>
        <dbReference type="Pfam" id="PF22124"/>
    </source>
</evidence>
<proteinExistence type="predicted"/>
<evidence type="ECO:0000259" key="1">
    <source>
        <dbReference type="Pfam" id="PF14498"/>
    </source>
</evidence>
<dbReference type="Pfam" id="PF22124">
    <property type="entry name" value="Glyco_hydro_95_cat"/>
    <property type="match status" value="1"/>
</dbReference>
<dbReference type="SUPFAM" id="SSF48208">
    <property type="entry name" value="Six-hairpin glycosidases"/>
    <property type="match status" value="1"/>
</dbReference>
<dbReference type="InterPro" id="IPR016518">
    <property type="entry name" value="Alpha-L-fucosidase"/>
</dbReference>
<dbReference type="Gene3D" id="1.50.10.10">
    <property type="match status" value="1"/>
</dbReference>
<reference evidence="4 5" key="1">
    <citation type="submission" date="2020-01" db="EMBL/GenBank/DDBJ databases">
        <title>Paenibacillus soybeanensis sp. nov. isolated from the nodules of soybean (Glycine max(L.) Merr).</title>
        <authorList>
            <person name="Wang H."/>
        </authorList>
    </citation>
    <scope>NUCLEOTIDE SEQUENCE [LARGE SCALE GENOMIC DNA]</scope>
    <source>
        <strain evidence="4 5">T1</strain>
    </source>
</reference>